<dbReference type="GO" id="GO:0016616">
    <property type="term" value="F:oxidoreductase activity, acting on the CH-OH group of donors, NAD or NADP as acceptor"/>
    <property type="evidence" value="ECO:0007669"/>
    <property type="project" value="TreeGrafter"/>
</dbReference>
<dbReference type="PRINTS" id="PR00081">
    <property type="entry name" value="GDHRDH"/>
</dbReference>
<dbReference type="PRINTS" id="PR00080">
    <property type="entry name" value="SDRFAMILY"/>
</dbReference>
<keyword evidence="2" id="KW-0560">Oxidoreductase</keyword>
<evidence type="ECO:0000313" key="5">
    <source>
        <dbReference type="Proteomes" id="UP001168990"/>
    </source>
</evidence>
<proteinExistence type="inferred from homology"/>
<reference evidence="4" key="2">
    <citation type="submission" date="2023-03" db="EMBL/GenBank/DDBJ databases">
        <authorList>
            <person name="Inwood S.N."/>
            <person name="Skelly J.G."/>
            <person name="Guhlin J."/>
            <person name="Harrop T.W.R."/>
            <person name="Goldson S.G."/>
            <person name="Dearden P.K."/>
        </authorList>
    </citation>
    <scope>NUCLEOTIDE SEQUENCE</scope>
    <source>
        <strain evidence="4">Irish</strain>
        <tissue evidence="4">Whole body</tissue>
    </source>
</reference>
<dbReference type="PANTHER" id="PTHR44229:SF8">
    <property type="entry name" value="ALCOHOL DEHYDROGENASE-RELATED"/>
    <property type="match status" value="1"/>
</dbReference>
<name>A0AA39FLM7_9HYME</name>
<dbReference type="AlphaFoldDB" id="A0AA39FLM7"/>
<protein>
    <recommendedName>
        <fullName evidence="6">15-hydroxyprostaglandin dehydrogenase</fullName>
    </recommendedName>
</protein>
<keyword evidence="5" id="KW-1185">Reference proteome</keyword>
<comment type="similarity">
    <text evidence="1 3">Belongs to the short-chain dehydrogenases/reductases (SDR) family.</text>
</comment>
<comment type="caution">
    <text evidence="4">The sequence shown here is derived from an EMBL/GenBank/DDBJ whole genome shotgun (WGS) entry which is preliminary data.</text>
</comment>
<dbReference type="SUPFAM" id="SSF51735">
    <property type="entry name" value="NAD(P)-binding Rossmann-fold domains"/>
    <property type="match status" value="1"/>
</dbReference>
<evidence type="ECO:0008006" key="6">
    <source>
        <dbReference type="Google" id="ProtNLM"/>
    </source>
</evidence>
<dbReference type="InterPro" id="IPR020904">
    <property type="entry name" value="Sc_DH/Rdtase_CS"/>
</dbReference>
<reference evidence="4" key="1">
    <citation type="journal article" date="2023" name="bioRxiv">
        <title>Scaffold-level genome assemblies of two parasitoid biocontrol wasps reveal the parthenogenesis mechanism and an associated novel virus.</title>
        <authorList>
            <person name="Inwood S."/>
            <person name="Skelly J."/>
            <person name="Guhlin J."/>
            <person name="Harrop T."/>
            <person name="Goldson S."/>
            <person name="Dearden P."/>
        </authorList>
    </citation>
    <scope>NUCLEOTIDE SEQUENCE</scope>
    <source>
        <strain evidence="4">Irish</strain>
        <tissue evidence="4">Whole body</tissue>
    </source>
</reference>
<dbReference type="GO" id="GO:0005737">
    <property type="term" value="C:cytoplasm"/>
    <property type="evidence" value="ECO:0007669"/>
    <property type="project" value="TreeGrafter"/>
</dbReference>
<organism evidence="4 5">
    <name type="scientific">Microctonus aethiopoides</name>
    <dbReference type="NCBI Taxonomy" id="144406"/>
    <lineage>
        <taxon>Eukaryota</taxon>
        <taxon>Metazoa</taxon>
        <taxon>Ecdysozoa</taxon>
        <taxon>Arthropoda</taxon>
        <taxon>Hexapoda</taxon>
        <taxon>Insecta</taxon>
        <taxon>Pterygota</taxon>
        <taxon>Neoptera</taxon>
        <taxon>Endopterygota</taxon>
        <taxon>Hymenoptera</taxon>
        <taxon>Apocrita</taxon>
        <taxon>Ichneumonoidea</taxon>
        <taxon>Braconidae</taxon>
        <taxon>Euphorinae</taxon>
        <taxon>Microctonus</taxon>
    </lineage>
</organism>
<dbReference type="EMBL" id="JAQQBS010000002">
    <property type="protein sequence ID" value="KAK0171813.1"/>
    <property type="molecule type" value="Genomic_DNA"/>
</dbReference>
<dbReference type="Pfam" id="PF00106">
    <property type="entry name" value="adh_short"/>
    <property type="match status" value="1"/>
</dbReference>
<dbReference type="Gene3D" id="3.40.50.720">
    <property type="entry name" value="NAD(P)-binding Rossmann-like Domain"/>
    <property type="match status" value="1"/>
</dbReference>
<dbReference type="InterPro" id="IPR036291">
    <property type="entry name" value="NAD(P)-bd_dom_sf"/>
</dbReference>
<evidence type="ECO:0000313" key="4">
    <source>
        <dbReference type="EMBL" id="KAK0171813.1"/>
    </source>
</evidence>
<evidence type="ECO:0000256" key="1">
    <source>
        <dbReference type="ARBA" id="ARBA00006484"/>
    </source>
</evidence>
<sequence length="261" mass="28404">MALRIKNKSVLVTGGANGIGYSCVHQLLLKGAKIVAILDMDSVAGEKAIQKFNTEFGRSCTFIISTNVSKAEEFESNFKKAVEKMGGLDIMINNAGIANDRDWYLMININIKALIQGTFMAIDLMGKHKGGKGGTVINMASVMAFAANEKNPVYAATKHAVIGFTRGVALNYETTGVAIKAMCPDVTDTSLITNIKCVEWINHDKAFNDIVNTPRQRPEIMGKEIMRLIEEGTNGAIWSNSLETSTISLNIPHFTTWGTPI</sequence>
<dbReference type="PROSITE" id="PS51257">
    <property type="entry name" value="PROKAR_LIPOPROTEIN"/>
    <property type="match status" value="1"/>
</dbReference>
<gene>
    <name evidence="4" type="ORF">PV328_005212</name>
</gene>
<accession>A0AA39FLM7</accession>
<dbReference type="Proteomes" id="UP001168990">
    <property type="component" value="Unassembled WGS sequence"/>
</dbReference>
<evidence type="ECO:0000256" key="3">
    <source>
        <dbReference type="RuleBase" id="RU000363"/>
    </source>
</evidence>
<dbReference type="InterPro" id="IPR002347">
    <property type="entry name" value="SDR_fam"/>
</dbReference>
<dbReference type="PANTHER" id="PTHR44229">
    <property type="entry name" value="15-HYDROXYPROSTAGLANDIN DEHYDROGENASE [NAD(+)]"/>
    <property type="match status" value="1"/>
</dbReference>
<evidence type="ECO:0000256" key="2">
    <source>
        <dbReference type="ARBA" id="ARBA00023002"/>
    </source>
</evidence>
<dbReference type="PROSITE" id="PS00061">
    <property type="entry name" value="ADH_SHORT"/>
    <property type="match status" value="1"/>
</dbReference>